<accession>A0A553HKZ7</accession>
<protein>
    <submittedName>
        <fullName evidence="2">Uncharacterized protein</fullName>
    </submittedName>
</protein>
<comment type="caution">
    <text evidence="2">The sequence shown here is derived from an EMBL/GenBank/DDBJ whole genome shotgun (WGS) entry which is preliminary data.</text>
</comment>
<keyword evidence="3" id="KW-1185">Reference proteome</keyword>
<organism evidence="2 3">
    <name type="scientific">Xylaria flabelliformis</name>
    <dbReference type="NCBI Taxonomy" id="2512241"/>
    <lineage>
        <taxon>Eukaryota</taxon>
        <taxon>Fungi</taxon>
        <taxon>Dikarya</taxon>
        <taxon>Ascomycota</taxon>
        <taxon>Pezizomycotina</taxon>
        <taxon>Sordariomycetes</taxon>
        <taxon>Xylariomycetidae</taxon>
        <taxon>Xylariales</taxon>
        <taxon>Xylariaceae</taxon>
        <taxon>Xylaria</taxon>
    </lineage>
</organism>
<gene>
    <name evidence="2" type="ORF">FHL15_010476</name>
</gene>
<dbReference type="Proteomes" id="UP000319160">
    <property type="component" value="Unassembled WGS sequence"/>
</dbReference>
<dbReference type="AlphaFoldDB" id="A0A553HKZ7"/>
<reference evidence="3" key="1">
    <citation type="submission" date="2019-06" db="EMBL/GenBank/DDBJ databases">
        <title>Draft genome sequence of the griseofulvin-producing fungus Xylaria cubensis strain G536.</title>
        <authorList>
            <person name="Mead M.E."/>
            <person name="Raja H.A."/>
            <person name="Steenwyk J.L."/>
            <person name="Knowles S.L."/>
            <person name="Oberlies N.H."/>
            <person name="Rokas A."/>
        </authorList>
    </citation>
    <scope>NUCLEOTIDE SEQUENCE [LARGE SCALE GENOMIC DNA]</scope>
    <source>
        <strain evidence="3">G536</strain>
    </source>
</reference>
<sequence length="194" mass="21596">MGAPARFLDADYAAQQPASRSRSTSASFLQEVPRPGEDAAVILLCPWRSLAHISVTFGQEEGDITPRVQAYENARVSSRQDPKMSKRLAISGYRRDGKPRQFFPAYTGQFTTTETPIDLDRLQTRITYYKGSATSPPWADLGLRQTNRPNAARAPRDLSLDKPGMAATNLWRTEQEDAIPWRRLCLAAASPDGR</sequence>
<evidence type="ECO:0000256" key="1">
    <source>
        <dbReference type="SAM" id="MobiDB-lite"/>
    </source>
</evidence>
<proteinExistence type="predicted"/>
<evidence type="ECO:0000313" key="3">
    <source>
        <dbReference type="Proteomes" id="UP000319160"/>
    </source>
</evidence>
<feature type="compositionally biased region" description="Polar residues" evidence="1">
    <location>
        <begin position="16"/>
        <end position="28"/>
    </location>
</feature>
<feature type="region of interest" description="Disordered" evidence="1">
    <location>
        <begin position="1"/>
        <end position="31"/>
    </location>
</feature>
<name>A0A553HKZ7_9PEZI</name>
<dbReference type="EMBL" id="VFLP01000083">
    <property type="protein sequence ID" value="TRX88617.1"/>
    <property type="molecule type" value="Genomic_DNA"/>
</dbReference>
<evidence type="ECO:0000313" key="2">
    <source>
        <dbReference type="EMBL" id="TRX88617.1"/>
    </source>
</evidence>